<dbReference type="Gene3D" id="3.30.200.20">
    <property type="entry name" value="Phosphorylase Kinase, domain 1"/>
    <property type="match status" value="1"/>
</dbReference>
<dbReference type="Pfam" id="PF07714">
    <property type="entry name" value="PK_Tyr_Ser-Thr"/>
    <property type="match status" value="1"/>
</dbReference>
<reference evidence="7 8" key="1">
    <citation type="submission" date="2023-10" db="EMBL/GenBank/DDBJ databases">
        <title>Chromosome-scale genome assembly provides insights into flower coloration mechanisms of Canna indica.</title>
        <authorList>
            <person name="Li C."/>
        </authorList>
    </citation>
    <scope>NUCLEOTIDE SEQUENCE [LARGE SCALE GENOMIC DNA]</scope>
    <source>
        <tissue evidence="7">Flower</tissue>
    </source>
</reference>
<evidence type="ECO:0000256" key="1">
    <source>
        <dbReference type="ARBA" id="ARBA00022679"/>
    </source>
</evidence>
<dbReference type="InterPro" id="IPR000719">
    <property type="entry name" value="Prot_kinase_dom"/>
</dbReference>
<dbReference type="FunFam" id="3.30.200.20:FF:000177">
    <property type="entry name" value="Cysteine-rich receptor-like protein kinase 2"/>
    <property type="match status" value="1"/>
</dbReference>
<name>A0AAQ3L5B3_9LILI</name>
<dbReference type="PANTHER" id="PTHR47973">
    <property type="entry name" value="CYSTEINE-RICH RECEPTOR-LIKE PROTEIN KINASE 3"/>
    <property type="match status" value="1"/>
</dbReference>
<evidence type="ECO:0000256" key="2">
    <source>
        <dbReference type="ARBA" id="ARBA00022741"/>
    </source>
</evidence>
<protein>
    <submittedName>
        <fullName evidence="7">Cysteine-rich receptor-like protein kinase 2</fullName>
    </submittedName>
</protein>
<evidence type="ECO:0000256" key="5">
    <source>
        <dbReference type="PROSITE-ProRule" id="PRU10141"/>
    </source>
</evidence>
<dbReference type="InterPro" id="IPR001245">
    <property type="entry name" value="Ser-Thr/Tyr_kinase_cat_dom"/>
</dbReference>
<gene>
    <name evidence="7" type="ORF">Cni_G29530</name>
</gene>
<keyword evidence="8" id="KW-1185">Reference proteome</keyword>
<keyword evidence="1" id="KW-0808">Transferase</keyword>
<accession>A0AAQ3L5B3</accession>
<evidence type="ECO:0000256" key="4">
    <source>
        <dbReference type="ARBA" id="ARBA00022840"/>
    </source>
</evidence>
<keyword evidence="4 5" id="KW-0067">ATP-binding</keyword>
<evidence type="ECO:0000256" key="3">
    <source>
        <dbReference type="ARBA" id="ARBA00022777"/>
    </source>
</evidence>
<evidence type="ECO:0000313" key="8">
    <source>
        <dbReference type="Proteomes" id="UP001327560"/>
    </source>
</evidence>
<evidence type="ECO:0000259" key="6">
    <source>
        <dbReference type="PROSITE" id="PS50011"/>
    </source>
</evidence>
<keyword evidence="7" id="KW-0675">Receptor</keyword>
<dbReference type="EMBL" id="CP136898">
    <property type="protein sequence ID" value="WOL20724.1"/>
    <property type="molecule type" value="Genomic_DNA"/>
</dbReference>
<dbReference type="SUPFAM" id="SSF56112">
    <property type="entry name" value="Protein kinase-like (PK-like)"/>
    <property type="match status" value="1"/>
</dbReference>
<keyword evidence="2 5" id="KW-0547">Nucleotide-binding</keyword>
<dbReference type="PROSITE" id="PS00107">
    <property type="entry name" value="PROTEIN_KINASE_ATP"/>
    <property type="match status" value="1"/>
</dbReference>
<dbReference type="Proteomes" id="UP001327560">
    <property type="component" value="Chromosome 9"/>
</dbReference>
<organism evidence="7 8">
    <name type="scientific">Canna indica</name>
    <name type="common">Indian-shot</name>
    <dbReference type="NCBI Taxonomy" id="4628"/>
    <lineage>
        <taxon>Eukaryota</taxon>
        <taxon>Viridiplantae</taxon>
        <taxon>Streptophyta</taxon>
        <taxon>Embryophyta</taxon>
        <taxon>Tracheophyta</taxon>
        <taxon>Spermatophyta</taxon>
        <taxon>Magnoliopsida</taxon>
        <taxon>Liliopsida</taxon>
        <taxon>Zingiberales</taxon>
        <taxon>Cannaceae</taxon>
        <taxon>Canna</taxon>
    </lineage>
</organism>
<dbReference type="GO" id="GO:0005524">
    <property type="term" value="F:ATP binding"/>
    <property type="evidence" value="ECO:0007669"/>
    <property type="project" value="UniProtKB-UniRule"/>
</dbReference>
<dbReference type="InterPro" id="IPR011009">
    <property type="entry name" value="Kinase-like_dom_sf"/>
</dbReference>
<proteinExistence type="predicted"/>
<feature type="domain" description="Protein kinase" evidence="6">
    <location>
        <begin position="52"/>
        <end position="152"/>
    </location>
</feature>
<sequence>MQEIEEQASKSGFVPYHRVQPQEMNGDILGATELQGRLNFHCKDLKDATKNFSEENKLGEGGFGEVYKGVLKNGKTVAVKRMIFEQTSRAKEDFQSEVKLISNVHHRNLIRLLGCSRKGQDLLLVYEYMANSSLGRFIYGNFFLNSNLLKEP</sequence>
<dbReference type="InterPro" id="IPR052059">
    <property type="entry name" value="CR_Ser/Thr_kinase"/>
</dbReference>
<dbReference type="AlphaFoldDB" id="A0AAQ3L5B3"/>
<dbReference type="PROSITE" id="PS50011">
    <property type="entry name" value="PROTEIN_KINASE_DOM"/>
    <property type="match status" value="1"/>
</dbReference>
<dbReference type="InterPro" id="IPR017441">
    <property type="entry name" value="Protein_kinase_ATP_BS"/>
</dbReference>
<feature type="binding site" evidence="5">
    <location>
        <position position="80"/>
    </location>
    <ligand>
        <name>ATP</name>
        <dbReference type="ChEBI" id="CHEBI:30616"/>
    </ligand>
</feature>
<keyword evidence="3 7" id="KW-0418">Kinase</keyword>
<evidence type="ECO:0000313" key="7">
    <source>
        <dbReference type="EMBL" id="WOL20724.1"/>
    </source>
</evidence>
<dbReference type="GO" id="GO:0004672">
    <property type="term" value="F:protein kinase activity"/>
    <property type="evidence" value="ECO:0007669"/>
    <property type="project" value="InterPro"/>
</dbReference>